<comment type="caution">
    <text evidence="8">The sequence shown here is derived from an EMBL/GenBank/DDBJ whole genome shotgun (WGS) entry which is preliminary data.</text>
</comment>
<feature type="transmembrane region" description="Helical" evidence="6">
    <location>
        <begin position="330"/>
        <end position="352"/>
    </location>
</feature>
<dbReference type="GO" id="GO:0015179">
    <property type="term" value="F:L-amino acid transmembrane transporter activity"/>
    <property type="evidence" value="ECO:0007669"/>
    <property type="project" value="TreeGrafter"/>
</dbReference>
<evidence type="ECO:0000256" key="4">
    <source>
        <dbReference type="ARBA" id="ARBA00023136"/>
    </source>
</evidence>
<dbReference type="GO" id="GO:0016020">
    <property type="term" value="C:membrane"/>
    <property type="evidence" value="ECO:0007669"/>
    <property type="project" value="UniProtKB-SubCell"/>
</dbReference>
<evidence type="ECO:0000313" key="8">
    <source>
        <dbReference type="EMBL" id="CAB9503992.1"/>
    </source>
</evidence>
<feature type="region of interest" description="Disordered" evidence="5">
    <location>
        <begin position="400"/>
        <end position="423"/>
    </location>
</feature>
<dbReference type="InterPro" id="IPR013057">
    <property type="entry name" value="AA_transpt_TM"/>
</dbReference>
<reference evidence="8" key="1">
    <citation type="submission" date="2020-06" db="EMBL/GenBank/DDBJ databases">
        <authorList>
            <consortium name="Plant Systems Biology data submission"/>
        </authorList>
    </citation>
    <scope>NUCLEOTIDE SEQUENCE</scope>
    <source>
        <strain evidence="8">D6</strain>
    </source>
</reference>
<protein>
    <submittedName>
        <fullName evidence="8">Sodium-coupled neutral amino acid transporter 11</fullName>
    </submittedName>
</protein>
<feature type="transmembrane region" description="Helical" evidence="6">
    <location>
        <begin position="285"/>
        <end position="309"/>
    </location>
</feature>
<evidence type="ECO:0000259" key="7">
    <source>
        <dbReference type="Pfam" id="PF01490"/>
    </source>
</evidence>
<dbReference type="EMBL" id="CAICTM010000181">
    <property type="protein sequence ID" value="CAB9503992.1"/>
    <property type="molecule type" value="Genomic_DNA"/>
</dbReference>
<keyword evidence="9" id="KW-1185">Reference proteome</keyword>
<comment type="subcellular location">
    <subcellularLocation>
        <location evidence="1">Membrane</location>
        <topology evidence="1">Multi-pass membrane protein</topology>
    </subcellularLocation>
</comment>
<gene>
    <name evidence="8" type="ORF">SEMRO_182_G079440.1</name>
</gene>
<dbReference type="AlphaFoldDB" id="A0A9N8DJT3"/>
<feature type="region of interest" description="Disordered" evidence="5">
    <location>
        <begin position="1"/>
        <end position="39"/>
    </location>
</feature>
<dbReference type="Pfam" id="PF01490">
    <property type="entry name" value="Aa_trans"/>
    <property type="match status" value="1"/>
</dbReference>
<feature type="compositionally biased region" description="Low complexity" evidence="5">
    <location>
        <begin position="400"/>
        <end position="419"/>
    </location>
</feature>
<feature type="compositionally biased region" description="Polar residues" evidence="5">
    <location>
        <begin position="17"/>
        <end position="32"/>
    </location>
</feature>
<feature type="domain" description="Amino acid transporter transmembrane" evidence="7">
    <location>
        <begin position="41"/>
        <end position="517"/>
    </location>
</feature>
<keyword evidence="3 6" id="KW-1133">Transmembrane helix</keyword>
<dbReference type="PANTHER" id="PTHR22950">
    <property type="entry name" value="AMINO ACID TRANSPORTER"/>
    <property type="match status" value="1"/>
</dbReference>
<evidence type="ECO:0000256" key="5">
    <source>
        <dbReference type="SAM" id="MobiDB-lite"/>
    </source>
</evidence>
<evidence type="ECO:0000313" key="9">
    <source>
        <dbReference type="Proteomes" id="UP001153069"/>
    </source>
</evidence>
<feature type="transmembrane region" description="Helical" evidence="6">
    <location>
        <begin position="49"/>
        <end position="67"/>
    </location>
</feature>
<feature type="transmembrane region" description="Helical" evidence="6">
    <location>
        <begin position="178"/>
        <end position="197"/>
    </location>
</feature>
<proteinExistence type="predicted"/>
<dbReference type="Proteomes" id="UP001153069">
    <property type="component" value="Unassembled WGS sequence"/>
</dbReference>
<keyword evidence="2 6" id="KW-0812">Transmembrane</keyword>
<evidence type="ECO:0000256" key="6">
    <source>
        <dbReference type="SAM" id="Phobius"/>
    </source>
</evidence>
<evidence type="ECO:0000256" key="2">
    <source>
        <dbReference type="ARBA" id="ARBA00022692"/>
    </source>
</evidence>
<sequence length="525" mass="55728">MVATESDAVTPSAEDGVSNNNDLVEENGNVSPDPTDGPLRQGTISSARYNVLCTMVGGGCLSLPMAFQKTGNGLFGPCMLLLTAAVTDWCFRMIIAATRKLSPVQAHTVVVGKESYESMASAAFGARGFLFTKWLVTAICIFGAVGYAVLLRDLLQPISDAIFPHHELDGGVGGGPSLGNNLTMMAVILLVTPLCGLQNLSSLEKLGAASMSAIIIVGGCIAYRSLQCLVDHHEETTWPAFQLWPDSAKDVLDAFPLFVSCYVCHYNIPLVHNELQSPTPQRVSYWLRSTTISASLFYMAVGLAGSAYGKCTDSGKVQGNILLDFDEDDPLLVVARMCLACTVTLAFPLLVIPARDIMLRTWFATPGPTSEAAGGPSSVPAETPPANEDMAAALEEPLLPNGEGEAENPEAMQPQSPEEPQAEQHSLALRLGVGIAVLWSAAGIASSVKSIDIVWDLLGSSLSVILSYLLPSFAYIAIFGSSLTNGGNEGGDRTTALSFARGMIYVFVPLMVISTINAFYNTLFR</sequence>
<dbReference type="OrthoDB" id="438545at2759"/>
<feature type="transmembrane region" description="Helical" evidence="6">
    <location>
        <begin position="73"/>
        <end position="91"/>
    </location>
</feature>
<keyword evidence="4 6" id="KW-0472">Membrane</keyword>
<organism evidence="8 9">
    <name type="scientific">Seminavis robusta</name>
    <dbReference type="NCBI Taxonomy" id="568900"/>
    <lineage>
        <taxon>Eukaryota</taxon>
        <taxon>Sar</taxon>
        <taxon>Stramenopiles</taxon>
        <taxon>Ochrophyta</taxon>
        <taxon>Bacillariophyta</taxon>
        <taxon>Bacillariophyceae</taxon>
        <taxon>Bacillariophycidae</taxon>
        <taxon>Naviculales</taxon>
        <taxon>Naviculaceae</taxon>
        <taxon>Seminavis</taxon>
    </lineage>
</organism>
<evidence type="ECO:0000256" key="1">
    <source>
        <dbReference type="ARBA" id="ARBA00004141"/>
    </source>
</evidence>
<feature type="transmembrane region" description="Helical" evidence="6">
    <location>
        <begin position="129"/>
        <end position="150"/>
    </location>
</feature>
<accession>A0A9N8DJT3</accession>
<dbReference type="PANTHER" id="PTHR22950:SF652">
    <property type="entry name" value="TRANSMEMBRANE AMINO ACID TRANSPORTER FAMILY PROTEIN"/>
    <property type="match status" value="1"/>
</dbReference>
<evidence type="ECO:0000256" key="3">
    <source>
        <dbReference type="ARBA" id="ARBA00022989"/>
    </source>
</evidence>
<feature type="transmembrane region" description="Helical" evidence="6">
    <location>
        <begin position="499"/>
        <end position="520"/>
    </location>
</feature>
<feature type="transmembrane region" description="Helical" evidence="6">
    <location>
        <begin position="457"/>
        <end position="479"/>
    </location>
</feature>
<name>A0A9N8DJT3_9STRA</name>